<keyword evidence="3" id="KW-0479">Metal-binding</keyword>
<dbReference type="InterPro" id="IPR002857">
    <property type="entry name" value="Znf_CXXC"/>
</dbReference>
<evidence type="ECO:0000259" key="9">
    <source>
        <dbReference type="PROSITE" id="PS51058"/>
    </source>
</evidence>
<feature type="region of interest" description="Disordered" evidence="8">
    <location>
        <begin position="35"/>
        <end position="70"/>
    </location>
</feature>
<keyword evidence="5" id="KW-0862">Zinc</keyword>
<accession>A0ABM0MA22</accession>
<protein>
    <submittedName>
        <fullName evidence="11">Protein split ends-like</fullName>
    </submittedName>
</protein>
<evidence type="ECO:0000256" key="5">
    <source>
        <dbReference type="ARBA" id="ARBA00022833"/>
    </source>
</evidence>
<evidence type="ECO:0000256" key="8">
    <source>
        <dbReference type="SAM" id="MobiDB-lite"/>
    </source>
</evidence>
<feature type="region of interest" description="Disordered" evidence="8">
    <location>
        <begin position="413"/>
        <end position="532"/>
    </location>
</feature>
<dbReference type="PROSITE" id="PS51058">
    <property type="entry name" value="ZF_CXXC"/>
    <property type="match status" value="1"/>
</dbReference>
<evidence type="ECO:0000313" key="11">
    <source>
        <dbReference type="RefSeq" id="XP_006816863.1"/>
    </source>
</evidence>
<sequence>MGDTNRHKMSSGSIVDALIRKTLLDDHEKMKHQLEEKNMNGNRDSKRFHGSDMDKSGYGYGKRSSGEGKQRAYDFKEQRKENEIINGCDLRSGKPDSRMVSSIEKVYAWNNNMEKYDNHALHQNNMQDDNEEDERSDRHGDGTSQISYRPVDYVEDKKAVAVGQGKVEGQHFRPVVLVQKPLPIKLEIPTSGQSSPVTSDGQAVSPTQSEASQNASGNTSPNAISPNGTILSQQKHALKKKKRKRCGLCEPCLTKTNCGECSSCRNRRTGHQICKLRKCTELKKKVHGNPLDPVRVMKRPVLKKVGMEHIPSSPGLLLTADQVKLASHVHDQRTSIASTLANGMQDIHQQTNNHGNQPSPMQLDRRMGHPTFAKENIAFPTSHIKEDQTHLENAAQQTSQHPQFVNQHAQQYVQHGSPHQHVNQQLAAQHSTQHLQHEKHVQHGNQPPQHGNQASQRVSQQSPQHGNQPQQHRTQHQPHGNQQHGNQHQQHGNQHQQHGNQHQQHVNQHHQLANQHQKHGTQHTKHGNHHPI</sequence>
<comment type="subcellular location">
    <subcellularLocation>
        <location evidence="1">Cytoplasm</location>
    </subcellularLocation>
</comment>
<reference evidence="11" key="1">
    <citation type="submission" date="2025-08" db="UniProtKB">
        <authorList>
            <consortium name="RefSeq"/>
        </authorList>
    </citation>
    <scope>IDENTIFICATION</scope>
    <source>
        <tissue evidence="11">Testes</tissue>
    </source>
</reference>
<feature type="compositionally biased region" description="Polar residues" evidence="8">
    <location>
        <begin position="443"/>
        <end position="458"/>
    </location>
</feature>
<keyword evidence="10" id="KW-1185">Reference proteome</keyword>
<dbReference type="RefSeq" id="XP_006816863.1">
    <property type="nucleotide sequence ID" value="XM_006816800.1"/>
</dbReference>
<keyword evidence="6" id="KW-0238">DNA-binding</keyword>
<evidence type="ECO:0000256" key="1">
    <source>
        <dbReference type="ARBA" id="ARBA00004496"/>
    </source>
</evidence>
<evidence type="ECO:0000256" key="7">
    <source>
        <dbReference type="PROSITE-ProRule" id="PRU00509"/>
    </source>
</evidence>
<keyword evidence="2" id="KW-0963">Cytoplasm</keyword>
<evidence type="ECO:0000256" key="6">
    <source>
        <dbReference type="ARBA" id="ARBA00023125"/>
    </source>
</evidence>
<dbReference type="PANTHER" id="PTHR13419:SF0">
    <property type="entry name" value="CXXC-TYPE DOMAIN-CONTAINING PROTEIN"/>
    <property type="match status" value="1"/>
</dbReference>
<name>A0ABM0MA22_SACKO</name>
<dbReference type="InterPro" id="IPR040388">
    <property type="entry name" value="CXXC4/CXXC5"/>
</dbReference>
<evidence type="ECO:0000256" key="3">
    <source>
        <dbReference type="ARBA" id="ARBA00022723"/>
    </source>
</evidence>
<evidence type="ECO:0000256" key="4">
    <source>
        <dbReference type="ARBA" id="ARBA00022771"/>
    </source>
</evidence>
<dbReference type="Pfam" id="PF02008">
    <property type="entry name" value="zf-CXXC"/>
    <property type="match status" value="1"/>
</dbReference>
<dbReference type="PANTHER" id="PTHR13419">
    <property type="entry name" value="ZINC FINGER-CONTAINING"/>
    <property type="match status" value="1"/>
</dbReference>
<feature type="compositionally biased region" description="Basic and acidic residues" evidence="8">
    <location>
        <begin position="35"/>
        <end position="55"/>
    </location>
</feature>
<evidence type="ECO:0000256" key="2">
    <source>
        <dbReference type="ARBA" id="ARBA00022490"/>
    </source>
</evidence>
<gene>
    <name evidence="11" type="primary">LOC102806048</name>
</gene>
<feature type="region of interest" description="Disordered" evidence="8">
    <location>
        <begin position="187"/>
        <end position="229"/>
    </location>
</feature>
<feature type="compositionally biased region" description="Polar residues" evidence="8">
    <location>
        <begin position="420"/>
        <end position="434"/>
    </location>
</feature>
<feature type="region of interest" description="Disordered" evidence="8">
    <location>
        <begin position="127"/>
        <end position="148"/>
    </location>
</feature>
<feature type="domain" description="CXXC-type" evidence="9">
    <location>
        <begin position="239"/>
        <end position="280"/>
    </location>
</feature>
<dbReference type="Proteomes" id="UP000694865">
    <property type="component" value="Unplaced"/>
</dbReference>
<keyword evidence="4 7" id="KW-0863">Zinc-finger</keyword>
<proteinExistence type="predicted"/>
<feature type="compositionally biased region" description="Low complexity" evidence="8">
    <location>
        <begin position="459"/>
        <end position="515"/>
    </location>
</feature>
<dbReference type="GeneID" id="102806048"/>
<evidence type="ECO:0000313" key="10">
    <source>
        <dbReference type="Proteomes" id="UP000694865"/>
    </source>
</evidence>
<organism evidence="10 11">
    <name type="scientific">Saccoglossus kowalevskii</name>
    <name type="common">Acorn worm</name>
    <dbReference type="NCBI Taxonomy" id="10224"/>
    <lineage>
        <taxon>Eukaryota</taxon>
        <taxon>Metazoa</taxon>
        <taxon>Hemichordata</taxon>
        <taxon>Enteropneusta</taxon>
        <taxon>Harrimaniidae</taxon>
        <taxon>Saccoglossus</taxon>
    </lineage>
</organism>
<feature type="compositionally biased region" description="Polar residues" evidence="8">
    <location>
        <begin position="190"/>
        <end position="229"/>
    </location>
</feature>
<feature type="compositionally biased region" description="Basic residues" evidence="8">
    <location>
        <begin position="516"/>
        <end position="532"/>
    </location>
</feature>